<dbReference type="PROSITE" id="PS00061">
    <property type="entry name" value="ADH_SHORT"/>
    <property type="match status" value="1"/>
</dbReference>
<dbReference type="FunFam" id="3.40.50.720:FF:000084">
    <property type="entry name" value="Short-chain dehydrogenase reductase"/>
    <property type="match status" value="1"/>
</dbReference>
<dbReference type="InterPro" id="IPR036291">
    <property type="entry name" value="NAD(P)-bd_dom_sf"/>
</dbReference>
<dbReference type="GO" id="GO:0047936">
    <property type="term" value="F:glucose 1-dehydrogenase [NAD(P)+] activity"/>
    <property type="evidence" value="ECO:0007669"/>
    <property type="project" value="UniProtKB-EC"/>
</dbReference>
<dbReference type="EMBL" id="CP043499">
    <property type="protein sequence ID" value="QFY63789.1"/>
    <property type="molecule type" value="Genomic_DNA"/>
</dbReference>
<keyword evidence="2" id="KW-0614">Plasmid</keyword>
<dbReference type="SUPFAM" id="SSF51735">
    <property type="entry name" value="NAD(P)-binding Rossmann-fold domains"/>
    <property type="match status" value="1"/>
</dbReference>
<protein>
    <submittedName>
        <fullName evidence="2">Glucose 1-dehydrogenase</fullName>
        <ecNumber evidence="2">1.1.1.47</ecNumber>
    </submittedName>
</protein>
<dbReference type="AlphaFoldDB" id="A0A5Q0CHP1"/>
<evidence type="ECO:0000313" key="2">
    <source>
        <dbReference type="EMBL" id="QFY63789.1"/>
    </source>
</evidence>
<dbReference type="Pfam" id="PF13561">
    <property type="entry name" value="adh_short_C2"/>
    <property type="match status" value="1"/>
</dbReference>
<geneLocation type="plasmid" evidence="2 3">
    <name>unnamed</name>
</geneLocation>
<keyword evidence="3" id="KW-1185">Reference proteome</keyword>
<dbReference type="Gene3D" id="3.40.50.720">
    <property type="entry name" value="NAD(P)-binding Rossmann-like Domain"/>
    <property type="match status" value="1"/>
</dbReference>
<gene>
    <name evidence="2" type="ORF">FZ934_26585</name>
</gene>
<dbReference type="NCBIfam" id="NF005559">
    <property type="entry name" value="PRK07231.1"/>
    <property type="match status" value="1"/>
</dbReference>
<keyword evidence="2" id="KW-0560">Oxidoreductase</keyword>
<comment type="similarity">
    <text evidence="1">Belongs to the short-chain dehydrogenases/reductases (SDR) family.</text>
</comment>
<dbReference type="EC" id="1.1.1.47" evidence="2"/>
<dbReference type="PRINTS" id="PR00081">
    <property type="entry name" value="GDHRDH"/>
</dbReference>
<organism evidence="2 3">
    <name type="scientific">Rhizobium grahamii</name>
    <dbReference type="NCBI Taxonomy" id="1120045"/>
    <lineage>
        <taxon>Bacteria</taxon>
        <taxon>Pseudomonadati</taxon>
        <taxon>Pseudomonadota</taxon>
        <taxon>Alphaproteobacteria</taxon>
        <taxon>Hyphomicrobiales</taxon>
        <taxon>Rhizobiaceae</taxon>
        <taxon>Rhizobium/Agrobacterium group</taxon>
        <taxon>Rhizobium</taxon>
    </lineage>
</organism>
<dbReference type="RefSeq" id="WP_153273736.1">
    <property type="nucleotide sequence ID" value="NZ_CP043499.1"/>
</dbReference>
<proteinExistence type="inferred from homology"/>
<reference evidence="2 3" key="1">
    <citation type="submission" date="2019-08" db="EMBL/GenBank/DDBJ databases">
        <title>Prosopis cineraria nodule microbiome.</title>
        <authorList>
            <person name="Ali R."/>
            <person name="Chaluvadi S.R."/>
            <person name="Wang X."/>
        </authorList>
    </citation>
    <scope>NUCLEOTIDE SEQUENCE [LARGE SCALE GENOMIC DNA]</scope>
    <source>
        <strain evidence="2 3">BG7</strain>
        <plasmid evidence="2 3">unnamed</plasmid>
    </source>
</reference>
<dbReference type="KEGG" id="rgr:FZ934_26585"/>
<evidence type="ECO:0000313" key="3">
    <source>
        <dbReference type="Proteomes" id="UP000326881"/>
    </source>
</evidence>
<dbReference type="PANTHER" id="PTHR42760">
    <property type="entry name" value="SHORT-CHAIN DEHYDROGENASES/REDUCTASES FAMILY MEMBER"/>
    <property type="match status" value="1"/>
</dbReference>
<dbReference type="InterPro" id="IPR020904">
    <property type="entry name" value="Sc_DH/Rdtase_CS"/>
</dbReference>
<accession>A0A5Q0CHP1</accession>
<dbReference type="InterPro" id="IPR002347">
    <property type="entry name" value="SDR_fam"/>
</dbReference>
<evidence type="ECO:0000256" key="1">
    <source>
        <dbReference type="ARBA" id="ARBA00006484"/>
    </source>
</evidence>
<dbReference type="Proteomes" id="UP000326881">
    <property type="component" value="Plasmid unnamed"/>
</dbReference>
<dbReference type="PRINTS" id="PR00080">
    <property type="entry name" value="SDRFAMILY"/>
</dbReference>
<name>A0A5Q0CHP1_9HYPH</name>
<dbReference type="OrthoDB" id="9796652at2"/>
<sequence length="256" mass="27039">MADTLFSLEGKVAVVTGASRGIGQWIAIAIARAGADLCVTARSEVSLAETRAEIEKLGRRCVTGAQDVTDIKSIDETLERFKASFGAIDILVNNAGYEQVSPSLEVDEEIWDAIIGTNLKGAFFWSQAAARQMAKQPEGGSIVNLCSLTSYVGIPTAVPYGSSKSGLLGMTRALSAEWAPLGIRVNAVAPGYFRTAMTEGFYQDEGWASRMLDKIPQKRFGDAADIGGVVVFLAGKASAYVTGQCIPVDGGFLASI</sequence>